<accession>A0A059C543</accession>
<evidence type="ECO:0000313" key="1">
    <source>
        <dbReference type="EMBL" id="KCW73452.1"/>
    </source>
</evidence>
<gene>
    <name evidence="1" type="ORF">EUGRSUZ_E01932</name>
</gene>
<protein>
    <submittedName>
        <fullName evidence="1">Uncharacterized protein</fullName>
    </submittedName>
</protein>
<dbReference type="EMBL" id="KK198757">
    <property type="protein sequence ID" value="KCW73452.1"/>
    <property type="molecule type" value="Genomic_DNA"/>
</dbReference>
<organism evidence="1">
    <name type="scientific">Eucalyptus grandis</name>
    <name type="common">Flooded gum</name>
    <dbReference type="NCBI Taxonomy" id="71139"/>
    <lineage>
        <taxon>Eukaryota</taxon>
        <taxon>Viridiplantae</taxon>
        <taxon>Streptophyta</taxon>
        <taxon>Embryophyta</taxon>
        <taxon>Tracheophyta</taxon>
        <taxon>Spermatophyta</taxon>
        <taxon>Magnoliopsida</taxon>
        <taxon>eudicotyledons</taxon>
        <taxon>Gunneridae</taxon>
        <taxon>Pentapetalae</taxon>
        <taxon>rosids</taxon>
        <taxon>malvids</taxon>
        <taxon>Myrtales</taxon>
        <taxon>Myrtaceae</taxon>
        <taxon>Myrtoideae</taxon>
        <taxon>Eucalypteae</taxon>
        <taxon>Eucalyptus</taxon>
    </lineage>
</organism>
<reference evidence="1" key="1">
    <citation type="submission" date="2013-07" db="EMBL/GenBank/DDBJ databases">
        <title>The genome of Eucalyptus grandis.</title>
        <authorList>
            <person name="Schmutz J."/>
            <person name="Hayes R."/>
            <person name="Myburg A."/>
            <person name="Tuskan G."/>
            <person name="Grattapaglia D."/>
            <person name="Rokhsar D.S."/>
        </authorList>
    </citation>
    <scope>NUCLEOTIDE SEQUENCE</scope>
    <source>
        <tissue evidence="1">Leaf extractions</tissue>
    </source>
</reference>
<dbReference type="AlphaFoldDB" id="A0A059C543"/>
<proteinExistence type="predicted"/>
<sequence>MLAILKDSNIFSAANQREKLDPKIKLIHYYYEVANINWVLNKCPLRIRQIINRLVLVYLALLCCSTR</sequence>
<name>A0A059C543_EUCGR</name>
<dbReference type="Gramene" id="KCW73452">
    <property type="protein sequence ID" value="KCW73452"/>
    <property type="gene ID" value="EUGRSUZ_E01932"/>
</dbReference>
<dbReference type="InParanoid" id="A0A059C543"/>